<sequence>MTAQEGSLSALAASKDGAVVAAGDAGGFVHIWTQGAGAPALSWAAHSGRVNSVALAVDERLLATAGDDGAVHLWRFTEDFSQVAENETIATQKTPVSVVQLGRDGSQLAYASANAVILQRLDAREAPPIRWMTGSAEATALAFSPDGGTLAAGDAQGRIWLWSLEQPARAPRRWNAHVN</sequence>
<dbReference type="Gene3D" id="2.130.10.10">
    <property type="entry name" value="YVTN repeat-like/Quinoprotein amine dehydrogenase"/>
    <property type="match status" value="1"/>
</dbReference>
<feature type="non-terminal residue" evidence="2">
    <location>
        <position position="179"/>
    </location>
</feature>
<dbReference type="AlphaFoldDB" id="A0A2M8Q822"/>
<dbReference type="Pfam" id="PF00400">
    <property type="entry name" value="WD40"/>
    <property type="match status" value="3"/>
</dbReference>
<evidence type="ECO:0000313" key="3">
    <source>
        <dbReference type="Proteomes" id="UP000230790"/>
    </source>
</evidence>
<dbReference type="PANTHER" id="PTHR19879:SF9">
    <property type="entry name" value="TRANSCRIPTION INITIATION FACTOR TFIID SUBUNIT 5"/>
    <property type="match status" value="1"/>
</dbReference>
<evidence type="ECO:0000313" key="2">
    <source>
        <dbReference type="EMBL" id="PJF45948.1"/>
    </source>
</evidence>
<dbReference type="PROSITE" id="PS50082">
    <property type="entry name" value="WD_REPEATS_2"/>
    <property type="match status" value="1"/>
</dbReference>
<dbReference type="PROSITE" id="PS50294">
    <property type="entry name" value="WD_REPEATS_REGION"/>
    <property type="match status" value="1"/>
</dbReference>
<accession>A0A2M8Q822</accession>
<dbReference type="SMART" id="SM00320">
    <property type="entry name" value="WD40"/>
    <property type="match status" value="3"/>
</dbReference>
<proteinExistence type="predicted"/>
<evidence type="ECO:0000256" key="1">
    <source>
        <dbReference type="PROSITE-ProRule" id="PRU00221"/>
    </source>
</evidence>
<dbReference type="SUPFAM" id="SSF50978">
    <property type="entry name" value="WD40 repeat-like"/>
    <property type="match status" value="1"/>
</dbReference>
<gene>
    <name evidence="2" type="ORF">CUN48_16295</name>
</gene>
<keyword evidence="1" id="KW-0853">WD repeat</keyword>
<feature type="repeat" description="WD" evidence="1">
    <location>
        <begin position="43"/>
        <end position="74"/>
    </location>
</feature>
<organism evidence="2 3">
    <name type="scientific">Candidatus Thermofonsia Clade 3 bacterium</name>
    <dbReference type="NCBI Taxonomy" id="2364212"/>
    <lineage>
        <taxon>Bacteria</taxon>
        <taxon>Bacillati</taxon>
        <taxon>Chloroflexota</taxon>
        <taxon>Candidatus Thermofontia</taxon>
        <taxon>Candidatus Thermofonsia Clade 3</taxon>
    </lineage>
</organism>
<dbReference type="InterPro" id="IPR001680">
    <property type="entry name" value="WD40_rpt"/>
</dbReference>
<dbReference type="PANTHER" id="PTHR19879">
    <property type="entry name" value="TRANSCRIPTION INITIATION FACTOR TFIID"/>
    <property type="match status" value="1"/>
</dbReference>
<comment type="caution">
    <text evidence="2">The sequence shown here is derived from an EMBL/GenBank/DDBJ whole genome shotgun (WGS) entry which is preliminary data.</text>
</comment>
<dbReference type="Proteomes" id="UP000230790">
    <property type="component" value="Unassembled WGS sequence"/>
</dbReference>
<dbReference type="EMBL" id="PGTN01000606">
    <property type="protein sequence ID" value="PJF45948.1"/>
    <property type="molecule type" value="Genomic_DNA"/>
</dbReference>
<reference evidence="2 3" key="1">
    <citation type="submission" date="2017-11" db="EMBL/GenBank/DDBJ databases">
        <title>Evolution of Phototrophy in the Chloroflexi Phylum Driven by Horizontal Gene Transfer.</title>
        <authorList>
            <person name="Ward L.M."/>
            <person name="Hemp J."/>
            <person name="Shih P.M."/>
            <person name="Mcglynn S.E."/>
            <person name="Fischer W."/>
        </authorList>
    </citation>
    <scope>NUCLEOTIDE SEQUENCE [LARGE SCALE GENOMIC DNA]</scope>
    <source>
        <strain evidence="2">JP3_7</strain>
    </source>
</reference>
<dbReference type="InterPro" id="IPR015943">
    <property type="entry name" value="WD40/YVTN_repeat-like_dom_sf"/>
</dbReference>
<protein>
    <submittedName>
        <fullName evidence="2">Uncharacterized protein</fullName>
    </submittedName>
</protein>
<name>A0A2M8Q822_9CHLR</name>
<dbReference type="InterPro" id="IPR036322">
    <property type="entry name" value="WD40_repeat_dom_sf"/>
</dbReference>